<evidence type="ECO:0000256" key="1">
    <source>
        <dbReference type="SAM" id="MobiDB-lite"/>
    </source>
</evidence>
<dbReference type="AlphaFoldDB" id="A0A371CV26"/>
<sequence>MRRACASQLVPLSVHLRGTQGRTPSWASFCARSTHPRLGSACAHCPLGNRGSERASSDAGRSTFDSRAASRRGLCAPTLPADADADADADAPHPSPDVLTRSDAPLRMENTRLRM</sequence>
<proteinExistence type="predicted"/>
<dbReference type="Proteomes" id="UP000256964">
    <property type="component" value="Unassembled WGS sequence"/>
</dbReference>
<gene>
    <name evidence="2" type="ORF">OH76DRAFT_1409374</name>
</gene>
<evidence type="ECO:0000313" key="2">
    <source>
        <dbReference type="EMBL" id="RDX44120.1"/>
    </source>
</evidence>
<dbReference type="EMBL" id="KZ857454">
    <property type="protein sequence ID" value="RDX44120.1"/>
    <property type="molecule type" value="Genomic_DNA"/>
</dbReference>
<keyword evidence="3" id="KW-1185">Reference proteome</keyword>
<protein>
    <submittedName>
        <fullName evidence="2">Uncharacterized protein</fullName>
    </submittedName>
</protein>
<reference evidence="2 3" key="1">
    <citation type="journal article" date="2018" name="Biotechnol. Biofuels">
        <title>Integrative visual omics of the white-rot fungus Polyporus brumalis exposes the biotechnological potential of its oxidative enzymes for delignifying raw plant biomass.</title>
        <authorList>
            <person name="Miyauchi S."/>
            <person name="Rancon A."/>
            <person name="Drula E."/>
            <person name="Hage H."/>
            <person name="Chaduli D."/>
            <person name="Favel A."/>
            <person name="Grisel S."/>
            <person name="Henrissat B."/>
            <person name="Herpoel-Gimbert I."/>
            <person name="Ruiz-Duenas F.J."/>
            <person name="Chevret D."/>
            <person name="Hainaut M."/>
            <person name="Lin J."/>
            <person name="Wang M."/>
            <person name="Pangilinan J."/>
            <person name="Lipzen A."/>
            <person name="Lesage-Meessen L."/>
            <person name="Navarro D."/>
            <person name="Riley R."/>
            <person name="Grigoriev I.V."/>
            <person name="Zhou S."/>
            <person name="Raouche S."/>
            <person name="Rosso M.N."/>
        </authorList>
    </citation>
    <scope>NUCLEOTIDE SEQUENCE [LARGE SCALE GENOMIC DNA]</scope>
    <source>
        <strain evidence="2 3">BRFM 1820</strain>
    </source>
</reference>
<accession>A0A371CV26</accession>
<evidence type="ECO:0000313" key="3">
    <source>
        <dbReference type="Proteomes" id="UP000256964"/>
    </source>
</evidence>
<feature type="region of interest" description="Disordered" evidence="1">
    <location>
        <begin position="49"/>
        <end position="115"/>
    </location>
</feature>
<organism evidence="2 3">
    <name type="scientific">Lentinus brumalis</name>
    <dbReference type="NCBI Taxonomy" id="2498619"/>
    <lineage>
        <taxon>Eukaryota</taxon>
        <taxon>Fungi</taxon>
        <taxon>Dikarya</taxon>
        <taxon>Basidiomycota</taxon>
        <taxon>Agaricomycotina</taxon>
        <taxon>Agaricomycetes</taxon>
        <taxon>Polyporales</taxon>
        <taxon>Polyporaceae</taxon>
        <taxon>Lentinus</taxon>
    </lineage>
</organism>
<feature type="compositionally biased region" description="Basic and acidic residues" evidence="1">
    <location>
        <begin position="104"/>
        <end position="115"/>
    </location>
</feature>
<name>A0A371CV26_9APHY</name>